<comment type="catalytic activity">
    <reaction evidence="23">
        <text>dodecanoate + reduced [NADPH--hemoprotein reductase] + O2 = 5-hydroxydodecanoate + oxidized [NADPH--hemoprotein reductase] + H2O + H(+)</text>
        <dbReference type="Rhea" id="RHEA:76723"/>
        <dbReference type="Rhea" id="RHEA-COMP:11964"/>
        <dbReference type="Rhea" id="RHEA-COMP:11965"/>
        <dbReference type="ChEBI" id="CHEBI:15377"/>
        <dbReference type="ChEBI" id="CHEBI:15378"/>
        <dbReference type="ChEBI" id="CHEBI:15379"/>
        <dbReference type="ChEBI" id="CHEBI:18262"/>
        <dbReference type="ChEBI" id="CHEBI:57618"/>
        <dbReference type="ChEBI" id="CHEBI:58210"/>
        <dbReference type="ChEBI" id="CHEBI:195418"/>
    </reaction>
    <physiologicalReaction direction="left-to-right" evidence="23">
        <dbReference type="Rhea" id="RHEA:76724"/>
    </physiologicalReaction>
</comment>
<dbReference type="GO" id="GO:0043386">
    <property type="term" value="P:mycotoxin biosynthetic process"/>
    <property type="evidence" value="ECO:0007669"/>
    <property type="project" value="UniProtKB-ARBA"/>
</dbReference>
<evidence type="ECO:0000256" key="25">
    <source>
        <dbReference type="ARBA" id="ARBA00069187"/>
    </source>
</evidence>
<evidence type="ECO:0000256" key="10">
    <source>
        <dbReference type="ARBA" id="ARBA00022643"/>
    </source>
</evidence>
<evidence type="ECO:0000256" key="5">
    <source>
        <dbReference type="ARBA" id="ARBA00010617"/>
    </source>
</evidence>
<comment type="similarity">
    <text evidence="5">Belongs to the cytochrome P450 family.</text>
</comment>
<keyword evidence="14" id="KW-0249">Electron transport</keyword>
<comment type="cofactor">
    <cofactor evidence="2 27">
        <name>heme</name>
        <dbReference type="ChEBI" id="CHEBI:30413"/>
    </cofactor>
</comment>
<evidence type="ECO:0000256" key="4">
    <source>
        <dbReference type="ARBA" id="ARBA00010018"/>
    </source>
</evidence>
<evidence type="ECO:0000256" key="20">
    <source>
        <dbReference type="ARBA" id="ARBA00049342"/>
    </source>
</evidence>
<comment type="catalytic activity">
    <reaction evidence="21">
        <text>dodecan-1-ol + reduced [NADPH--hemoprotein reductase] + O2 = 1,5-dodecanediol + oxidized [NADPH--hemoprotein reductase] + H2O + H(+)</text>
        <dbReference type="Rhea" id="RHEA:76759"/>
        <dbReference type="Rhea" id="RHEA-COMP:11964"/>
        <dbReference type="Rhea" id="RHEA-COMP:11965"/>
        <dbReference type="ChEBI" id="CHEBI:15377"/>
        <dbReference type="ChEBI" id="CHEBI:15378"/>
        <dbReference type="ChEBI" id="CHEBI:15379"/>
        <dbReference type="ChEBI" id="CHEBI:28878"/>
        <dbReference type="ChEBI" id="CHEBI:57618"/>
        <dbReference type="ChEBI" id="CHEBI:58210"/>
        <dbReference type="ChEBI" id="CHEBI:195414"/>
    </reaction>
    <physiologicalReaction direction="left-to-right" evidence="21">
        <dbReference type="Rhea" id="RHEA:76760"/>
    </physiologicalReaction>
</comment>
<keyword evidence="15" id="KW-0560">Oxidoreductase</keyword>
<dbReference type="AlphaFoldDB" id="A0A1S9RDW5"/>
<dbReference type="GO" id="GO:0005506">
    <property type="term" value="F:iron ion binding"/>
    <property type="evidence" value="ECO:0007669"/>
    <property type="project" value="InterPro"/>
</dbReference>
<evidence type="ECO:0000256" key="2">
    <source>
        <dbReference type="ARBA" id="ARBA00001971"/>
    </source>
</evidence>
<evidence type="ECO:0000256" key="15">
    <source>
        <dbReference type="ARBA" id="ARBA00023002"/>
    </source>
</evidence>
<organism evidence="28 29">
    <name type="scientific">Penicillium brasilianum</name>
    <dbReference type="NCBI Taxonomy" id="104259"/>
    <lineage>
        <taxon>Eukaryota</taxon>
        <taxon>Fungi</taxon>
        <taxon>Dikarya</taxon>
        <taxon>Ascomycota</taxon>
        <taxon>Pezizomycotina</taxon>
        <taxon>Eurotiomycetes</taxon>
        <taxon>Eurotiomycetidae</taxon>
        <taxon>Eurotiales</taxon>
        <taxon>Aspergillaceae</taxon>
        <taxon>Penicillium</taxon>
    </lineage>
</organism>
<evidence type="ECO:0000256" key="24">
    <source>
        <dbReference type="ARBA" id="ARBA00052652"/>
    </source>
</evidence>
<dbReference type="EC" id="1.6.2.4" evidence="18"/>
<evidence type="ECO:0000256" key="26">
    <source>
        <dbReference type="ARBA" id="ARBA00081991"/>
    </source>
</evidence>
<evidence type="ECO:0000313" key="28">
    <source>
        <dbReference type="EMBL" id="OOQ83712.1"/>
    </source>
</evidence>
<evidence type="ECO:0000256" key="16">
    <source>
        <dbReference type="ARBA" id="ARBA00023004"/>
    </source>
</evidence>
<comment type="catalytic activity">
    <reaction evidence="24">
        <text>dodecan-1-ol + reduced [NADPH--hemoprotein reductase] + O2 = 1,6-dodecanediol + oxidized [NADPH--hemoprotein reductase] + H2O + H(+)</text>
        <dbReference type="Rhea" id="RHEA:76779"/>
        <dbReference type="Rhea" id="RHEA-COMP:11964"/>
        <dbReference type="Rhea" id="RHEA-COMP:11965"/>
        <dbReference type="ChEBI" id="CHEBI:15377"/>
        <dbReference type="ChEBI" id="CHEBI:15378"/>
        <dbReference type="ChEBI" id="CHEBI:15379"/>
        <dbReference type="ChEBI" id="CHEBI:28878"/>
        <dbReference type="ChEBI" id="CHEBI:57618"/>
        <dbReference type="ChEBI" id="CHEBI:58210"/>
        <dbReference type="ChEBI" id="CHEBI:195445"/>
    </reaction>
    <physiologicalReaction direction="left-to-right" evidence="24">
        <dbReference type="Rhea" id="RHEA:76780"/>
    </physiologicalReaction>
</comment>
<evidence type="ECO:0000256" key="8">
    <source>
        <dbReference type="ARBA" id="ARBA00022617"/>
    </source>
</evidence>
<evidence type="ECO:0000256" key="18">
    <source>
        <dbReference type="ARBA" id="ARBA00023797"/>
    </source>
</evidence>
<evidence type="ECO:0000313" key="29">
    <source>
        <dbReference type="Proteomes" id="UP000190744"/>
    </source>
</evidence>
<feature type="binding site" description="axial binding residue" evidence="27">
    <location>
        <position position="434"/>
    </location>
    <ligand>
        <name>heme</name>
        <dbReference type="ChEBI" id="CHEBI:30413"/>
    </ligand>
    <ligandPart>
        <name>Fe</name>
        <dbReference type="ChEBI" id="CHEBI:18248"/>
    </ligandPart>
</feature>
<evidence type="ECO:0000256" key="13">
    <source>
        <dbReference type="ARBA" id="ARBA00022857"/>
    </source>
</evidence>
<comment type="catalytic activity">
    <reaction evidence="20">
        <text>2 oxidized [cytochrome P450] + NADPH = 2 reduced [cytochrome P450] + NADP(+) + H(+)</text>
        <dbReference type="Rhea" id="RHEA:24040"/>
        <dbReference type="Rhea" id="RHEA-COMP:14627"/>
        <dbReference type="Rhea" id="RHEA-COMP:14628"/>
        <dbReference type="ChEBI" id="CHEBI:15378"/>
        <dbReference type="ChEBI" id="CHEBI:55376"/>
        <dbReference type="ChEBI" id="CHEBI:57783"/>
        <dbReference type="ChEBI" id="CHEBI:58349"/>
        <dbReference type="ChEBI" id="CHEBI:60344"/>
        <dbReference type="EC" id="1.6.2.4"/>
    </reaction>
</comment>
<accession>A0A1S9RDW5</accession>
<sequence length="488" mass="55069">MRPCPHSLTSTSNHLRAEVVFSLHPLLAKPMSTKIPRPPGIPILGNVFDVNPNETWNSLIKLAKEYGPIFKIKALGRQIVFIGNVELLEEICDQQRFRKCVTGPIVEMRQCANDCLFTAYDDEKSWGIAHRIMTPFVTESGTNAYFDDMATTISGLTRKWTTTVKQPVLITDDLDRLLMASCMQCFFNQRVEVLHGPDPAIIPALERITLEAIKRPTRPNLLNRLLYQRGFENDIKTMRDFASGIIQRRKDTPEESRQDLLDAILNGTDPETGEKLNDTRAVDEVVTMFIGAATSSNLVSYALYYLLENPDKRTKAYAEVDSIIGSDQTIRLERLKELKYCEAIILESLRLSAVAPGFNIEPIPTENKSPVFLAGGKYEIPHDQTMITILHSVNRDPAVFEDPETFNPERMLGEKWDNLPSGAKKGFGNGKRQCYGKMWAWRWSVLTLASILKDVSFEFQDPGYKLASNGAFSVKPLNFYGLVSPRTK</sequence>
<keyword evidence="12" id="KW-0274">FAD</keyword>
<protein>
    <recommendedName>
        <fullName evidence="25">Self-sufficient cytochrome P450 monooxygenase CYP505E4</fullName>
        <ecNumber evidence="6">1.14.14.1</ecNumber>
        <ecNumber evidence="18">1.6.2.4</ecNumber>
    </recommendedName>
    <alternativeName>
        <fullName evidence="26">Bifunctional cytochrome P450/NADPH--P450 reductase CYP505E4</fullName>
    </alternativeName>
</protein>
<comment type="catalytic activity">
    <reaction evidence="22">
        <text>dodecan-1-ol + reduced [NADPH--hemoprotein reductase] + O2 = 1,4-dodecanediol + oxidized [NADPH--hemoprotein reductase] + H2O + H(+)</text>
        <dbReference type="Rhea" id="RHEA:76763"/>
        <dbReference type="Rhea" id="RHEA-COMP:11964"/>
        <dbReference type="Rhea" id="RHEA-COMP:11965"/>
        <dbReference type="ChEBI" id="CHEBI:15377"/>
        <dbReference type="ChEBI" id="CHEBI:15378"/>
        <dbReference type="ChEBI" id="CHEBI:15379"/>
        <dbReference type="ChEBI" id="CHEBI:28878"/>
        <dbReference type="ChEBI" id="CHEBI:57618"/>
        <dbReference type="ChEBI" id="CHEBI:58210"/>
        <dbReference type="ChEBI" id="CHEBI:195422"/>
    </reaction>
    <physiologicalReaction direction="left-to-right" evidence="22">
        <dbReference type="Rhea" id="RHEA:76764"/>
    </physiologicalReaction>
</comment>
<dbReference type="InterPro" id="IPR001128">
    <property type="entry name" value="Cyt_P450"/>
</dbReference>
<dbReference type="Proteomes" id="UP000190744">
    <property type="component" value="Unassembled WGS sequence"/>
</dbReference>
<evidence type="ECO:0000256" key="17">
    <source>
        <dbReference type="ARBA" id="ARBA00023033"/>
    </source>
</evidence>
<evidence type="ECO:0000256" key="21">
    <source>
        <dbReference type="ARBA" id="ARBA00050670"/>
    </source>
</evidence>
<evidence type="ECO:0000256" key="27">
    <source>
        <dbReference type="PIRSR" id="PIRSR602401-1"/>
    </source>
</evidence>
<evidence type="ECO:0000256" key="22">
    <source>
        <dbReference type="ARBA" id="ARBA00050725"/>
    </source>
</evidence>
<dbReference type="Pfam" id="PF00067">
    <property type="entry name" value="p450"/>
    <property type="match status" value="1"/>
</dbReference>
<dbReference type="InterPro" id="IPR050196">
    <property type="entry name" value="Cytochrome_P450_Monoox"/>
</dbReference>
<gene>
    <name evidence="28" type="ORF">PEBR_33557</name>
</gene>
<dbReference type="PANTHER" id="PTHR24291:SF50">
    <property type="entry name" value="BIFUNCTIONAL ALBAFLAVENONE MONOOXYGENASE_TERPENE SYNTHASE"/>
    <property type="match status" value="1"/>
</dbReference>
<comment type="similarity">
    <text evidence="4">In the N-terminal section; belongs to the cytochrome P450 family.</text>
</comment>
<evidence type="ECO:0000256" key="12">
    <source>
        <dbReference type="ARBA" id="ARBA00022827"/>
    </source>
</evidence>
<evidence type="ECO:0000256" key="1">
    <source>
        <dbReference type="ARBA" id="ARBA00001917"/>
    </source>
</evidence>
<comment type="caution">
    <text evidence="28">The sequence shown here is derived from an EMBL/GenBank/DDBJ whole genome shotgun (WGS) entry which is preliminary data.</text>
</comment>
<keyword evidence="11 27" id="KW-0479">Metal-binding</keyword>
<name>A0A1S9RDW5_PENBI</name>
<dbReference type="InterPro" id="IPR002401">
    <property type="entry name" value="Cyt_P450_E_grp-I"/>
</dbReference>
<keyword evidence="9" id="KW-0285">Flavoprotein</keyword>
<comment type="cofactor">
    <cofactor evidence="3">
        <name>FAD</name>
        <dbReference type="ChEBI" id="CHEBI:57692"/>
    </cofactor>
</comment>
<dbReference type="GO" id="GO:0020037">
    <property type="term" value="F:heme binding"/>
    <property type="evidence" value="ECO:0007669"/>
    <property type="project" value="InterPro"/>
</dbReference>
<comment type="catalytic activity">
    <reaction evidence="19">
        <text>an organic molecule + reduced [NADPH--hemoprotein reductase] + O2 = an alcohol + oxidized [NADPH--hemoprotein reductase] + H2O + H(+)</text>
        <dbReference type="Rhea" id="RHEA:17149"/>
        <dbReference type="Rhea" id="RHEA-COMP:11964"/>
        <dbReference type="Rhea" id="RHEA-COMP:11965"/>
        <dbReference type="ChEBI" id="CHEBI:15377"/>
        <dbReference type="ChEBI" id="CHEBI:15378"/>
        <dbReference type="ChEBI" id="CHEBI:15379"/>
        <dbReference type="ChEBI" id="CHEBI:30879"/>
        <dbReference type="ChEBI" id="CHEBI:57618"/>
        <dbReference type="ChEBI" id="CHEBI:58210"/>
        <dbReference type="ChEBI" id="CHEBI:142491"/>
        <dbReference type="EC" id="1.14.14.1"/>
    </reaction>
</comment>
<evidence type="ECO:0000256" key="11">
    <source>
        <dbReference type="ARBA" id="ARBA00022723"/>
    </source>
</evidence>
<dbReference type="SUPFAM" id="SSF48264">
    <property type="entry name" value="Cytochrome P450"/>
    <property type="match status" value="1"/>
</dbReference>
<evidence type="ECO:0000256" key="3">
    <source>
        <dbReference type="ARBA" id="ARBA00001974"/>
    </source>
</evidence>
<evidence type="ECO:0000256" key="14">
    <source>
        <dbReference type="ARBA" id="ARBA00022982"/>
    </source>
</evidence>
<reference evidence="29" key="1">
    <citation type="submission" date="2015-09" db="EMBL/GenBank/DDBJ databases">
        <authorList>
            <person name="Fill T.P."/>
            <person name="Baretta J.F."/>
            <person name="de Almeida L.G."/>
            <person name="Rocha M."/>
            <person name="de Souza D.H."/>
            <person name="Malavazi I."/>
            <person name="Cerdeira L.T."/>
            <person name="Hong H."/>
            <person name="Samborskyy M."/>
            <person name="de Vasconcelos A.T."/>
            <person name="Leadlay P."/>
            <person name="Rodrigues-Filho E."/>
        </authorList>
    </citation>
    <scope>NUCLEOTIDE SEQUENCE [LARGE SCALE GENOMIC DNA]</scope>
    <source>
        <strain evidence="29">LaBioMMi 136</strain>
    </source>
</reference>
<keyword evidence="8 27" id="KW-0349">Heme</keyword>
<proteinExistence type="inferred from homology"/>
<keyword evidence="17" id="KW-0503">Monooxygenase</keyword>
<comment type="cofactor">
    <cofactor evidence="1">
        <name>FMN</name>
        <dbReference type="ChEBI" id="CHEBI:58210"/>
    </cofactor>
</comment>
<dbReference type="PRINTS" id="PR00463">
    <property type="entry name" value="EP450I"/>
</dbReference>
<dbReference type="GO" id="GO:0003958">
    <property type="term" value="F:NADPH-hemoprotein reductase activity"/>
    <property type="evidence" value="ECO:0007669"/>
    <property type="project" value="UniProtKB-EC"/>
</dbReference>
<dbReference type="GO" id="GO:0016712">
    <property type="term" value="F:oxidoreductase activity, acting on paired donors, with incorporation or reduction of molecular oxygen, reduced flavin or flavoprotein as one donor, and incorporation of one atom of oxygen"/>
    <property type="evidence" value="ECO:0007669"/>
    <property type="project" value="UniProtKB-EC"/>
</dbReference>
<dbReference type="Gene3D" id="1.10.630.10">
    <property type="entry name" value="Cytochrome P450"/>
    <property type="match status" value="1"/>
</dbReference>
<keyword evidence="16 27" id="KW-0408">Iron</keyword>
<keyword evidence="7" id="KW-0813">Transport</keyword>
<evidence type="ECO:0000256" key="19">
    <source>
        <dbReference type="ARBA" id="ARBA00047827"/>
    </source>
</evidence>
<keyword evidence="10" id="KW-0288">FMN</keyword>
<dbReference type="EC" id="1.14.14.1" evidence="6"/>
<evidence type="ECO:0000256" key="9">
    <source>
        <dbReference type="ARBA" id="ARBA00022630"/>
    </source>
</evidence>
<dbReference type="InterPro" id="IPR036396">
    <property type="entry name" value="Cyt_P450_sf"/>
</dbReference>
<evidence type="ECO:0000256" key="23">
    <source>
        <dbReference type="ARBA" id="ARBA00051516"/>
    </source>
</evidence>
<keyword evidence="13" id="KW-0521">NADP</keyword>
<dbReference type="PANTHER" id="PTHR24291">
    <property type="entry name" value="CYTOCHROME P450 FAMILY 4"/>
    <property type="match status" value="1"/>
</dbReference>
<evidence type="ECO:0000256" key="6">
    <source>
        <dbReference type="ARBA" id="ARBA00012109"/>
    </source>
</evidence>
<evidence type="ECO:0000256" key="7">
    <source>
        <dbReference type="ARBA" id="ARBA00022448"/>
    </source>
</evidence>
<dbReference type="EMBL" id="LJBN01000193">
    <property type="protein sequence ID" value="OOQ83712.1"/>
    <property type="molecule type" value="Genomic_DNA"/>
</dbReference>
<dbReference type="FunFam" id="1.10.630.10:FF:000040">
    <property type="entry name" value="Bifunctional cytochrome P450/NADPH--P450 reductase"/>
    <property type="match status" value="1"/>
</dbReference>